<keyword evidence="5" id="KW-1185">Reference proteome</keyword>
<evidence type="ECO:0000313" key="5">
    <source>
        <dbReference type="Proteomes" id="UP000251314"/>
    </source>
</evidence>
<evidence type="ECO:0000313" key="4">
    <source>
        <dbReference type="EMBL" id="RAW29736.1"/>
    </source>
</evidence>
<dbReference type="Proteomes" id="UP000760860">
    <property type="component" value="Unassembled WGS sequence"/>
</dbReference>
<reference evidence="2" key="2">
    <citation type="submission" date="2018-05" db="EMBL/GenBank/DDBJ databases">
        <title>Effector identification in a new, highly contiguous assembly of the strawberry crown rot pathogen Phytophthora cactorum.</title>
        <authorList>
            <person name="Armitage A.D."/>
            <person name="Nellist C.F."/>
            <person name="Bates H."/>
            <person name="Vickerstaff R.J."/>
            <person name="Harrison R.J."/>
        </authorList>
    </citation>
    <scope>NUCLEOTIDE SEQUENCE</scope>
    <source>
        <strain evidence="2">P421</strain>
    </source>
</reference>
<proteinExistence type="predicted"/>
<evidence type="ECO:0000313" key="2">
    <source>
        <dbReference type="EMBL" id="KAG3218938.1"/>
    </source>
</evidence>
<comment type="caution">
    <text evidence="4">The sequence shown here is derived from an EMBL/GenBank/DDBJ whole genome shotgun (WGS) entry which is preliminary data.</text>
</comment>
<protein>
    <submittedName>
        <fullName evidence="4">Uncharacterized protein</fullName>
    </submittedName>
</protein>
<accession>A0A329S1J0</accession>
<evidence type="ECO:0000313" key="3">
    <source>
        <dbReference type="EMBL" id="KAG6960747.1"/>
    </source>
</evidence>
<reference evidence="3" key="3">
    <citation type="submission" date="2021-01" db="EMBL/GenBank/DDBJ databases">
        <title>Phytophthora aleatoria, a newly-described species from Pinus radiata is distinct from Phytophthora cactorum isolates based on comparative genomics.</title>
        <authorList>
            <person name="Mcdougal R."/>
            <person name="Panda P."/>
            <person name="Williams N."/>
            <person name="Studholme D.J."/>
        </authorList>
    </citation>
    <scope>NUCLEOTIDE SEQUENCE</scope>
    <source>
        <strain evidence="3">NZFS 3830</strain>
    </source>
</reference>
<dbReference type="AlphaFoldDB" id="A0A329S1J0"/>
<feature type="transmembrane region" description="Helical" evidence="1">
    <location>
        <begin position="16"/>
        <end position="38"/>
    </location>
</feature>
<dbReference type="Proteomes" id="UP000688947">
    <property type="component" value="Unassembled WGS sequence"/>
</dbReference>
<name>A0A329S1J0_9STRA</name>
<feature type="transmembrane region" description="Helical" evidence="1">
    <location>
        <begin position="58"/>
        <end position="78"/>
    </location>
</feature>
<keyword evidence="1" id="KW-0472">Membrane</keyword>
<feature type="transmembrane region" description="Helical" evidence="1">
    <location>
        <begin position="90"/>
        <end position="108"/>
    </location>
</feature>
<dbReference type="EMBL" id="MJFZ01000410">
    <property type="protein sequence ID" value="RAW29736.1"/>
    <property type="molecule type" value="Genomic_DNA"/>
</dbReference>
<gene>
    <name evidence="3" type="ORF">JG687_00008059</name>
    <name evidence="4" type="ORF">PC110_g13900</name>
    <name evidence="2" type="ORF">PC129_g10250</name>
</gene>
<sequence>MGNKTLSTREKKLATTFAYTLFGVVSVHFALVALWLVIVQHARAPLFGQWEEILELKLLVWVALLSLCGVSGLVALVLKSKRAAKQALGCWLLLSAFHAWCLTVILTKRAWTSMVGGETRQTWTMCEMVVQLLTDVMSTAFLTWFLRDDGYDGVVAGDFMREPLLPVSVVGDHECRD</sequence>
<dbReference type="EMBL" id="JAENGZ010000374">
    <property type="protein sequence ID" value="KAG6960747.1"/>
    <property type="molecule type" value="Genomic_DNA"/>
</dbReference>
<evidence type="ECO:0000256" key="1">
    <source>
        <dbReference type="SAM" id="Phobius"/>
    </source>
</evidence>
<keyword evidence="1" id="KW-1133">Transmembrane helix</keyword>
<dbReference type="OrthoDB" id="98930at2759"/>
<dbReference type="EMBL" id="RCMV01000334">
    <property type="protein sequence ID" value="KAG3218938.1"/>
    <property type="molecule type" value="Genomic_DNA"/>
</dbReference>
<dbReference type="Proteomes" id="UP000251314">
    <property type="component" value="Unassembled WGS sequence"/>
</dbReference>
<keyword evidence="1" id="KW-0812">Transmembrane</keyword>
<dbReference type="VEuPathDB" id="FungiDB:PC110_g13900"/>
<reference evidence="4 5" key="1">
    <citation type="submission" date="2018-01" db="EMBL/GenBank/DDBJ databases">
        <title>Draft genome of the strawberry crown rot pathogen Phytophthora cactorum.</title>
        <authorList>
            <person name="Armitage A.D."/>
            <person name="Lysoe E."/>
            <person name="Nellist C.F."/>
            <person name="Harrison R.J."/>
            <person name="Brurberg M.B."/>
        </authorList>
    </citation>
    <scope>NUCLEOTIDE SEQUENCE [LARGE SCALE GENOMIC DNA]</scope>
    <source>
        <strain evidence="4 5">10300</strain>
    </source>
</reference>
<organism evidence="4 5">
    <name type="scientific">Phytophthora cactorum</name>
    <dbReference type="NCBI Taxonomy" id="29920"/>
    <lineage>
        <taxon>Eukaryota</taxon>
        <taxon>Sar</taxon>
        <taxon>Stramenopiles</taxon>
        <taxon>Oomycota</taxon>
        <taxon>Peronosporomycetes</taxon>
        <taxon>Peronosporales</taxon>
        <taxon>Peronosporaceae</taxon>
        <taxon>Phytophthora</taxon>
    </lineage>
</organism>